<dbReference type="SUPFAM" id="SSF48179">
    <property type="entry name" value="6-phosphogluconate dehydrogenase C-terminal domain-like"/>
    <property type="match status" value="2"/>
</dbReference>
<dbReference type="Proteomes" id="UP000187059">
    <property type="component" value="Plasmid pPABY4"/>
</dbReference>
<dbReference type="InterPro" id="IPR006108">
    <property type="entry name" value="3HC_DH_C"/>
</dbReference>
<dbReference type="Pfam" id="PF18321">
    <property type="entry name" value="3HCDH_RFF"/>
    <property type="match status" value="1"/>
</dbReference>
<evidence type="ECO:0000259" key="4">
    <source>
        <dbReference type="Pfam" id="PF02737"/>
    </source>
</evidence>
<dbReference type="GO" id="GO:0070403">
    <property type="term" value="F:NAD+ binding"/>
    <property type="evidence" value="ECO:0007669"/>
    <property type="project" value="InterPro"/>
</dbReference>
<dbReference type="EMBL" id="CP015095">
    <property type="protein sequence ID" value="APZ55308.1"/>
    <property type="molecule type" value="Genomic_DNA"/>
</dbReference>
<dbReference type="KEGG" id="paby:Ga0080574_TMP5026"/>
<feature type="domain" description="3-hydroxybutyryl-CoA dehydrogenase reduced Rossmann-fold" evidence="5">
    <location>
        <begin position="328"/>
        <end position="392"/>
    </location>
</feature>
<dbReference type="InterPro" id="IPR008927">
    <property type="entry name" value="6-PGluconate_DH-like_C_sf"/>
</dbReference>
<name>A0A1P8V111_9RHOB</name>
<dbReference type="PANTHER" id="PTHR48075:SF5">
    <property type="entry name" value="3-HYDROXYBUTYRYL-COA DEHYDROGENASE"/>
    <property type="match status" value="1"/>
</dbReference>
<geneLocation type="plasmid" evidence="7">
    <name>ppaby4</name>
</geneLocation>
<dbReference type="InterPro" id="IPR041040">
    <property type="entry name" value="3HCDH_RFF"/>
</dbReference>
<dbReference type="PROSITE" id="PS00067">
    <property type="entry name" value="3HCDH"/>
    <property type="match status" value="1"/>
</dbReference>
<proteinExistence type="inferred from homology"/>
<accession>A0A1P8V111</accession>
<evidence type="ECO:0000313" key="6">
    <source>
        <dbReference type="EMBL" id="APZ55308.1"/>
    </source>
</evidence>
<evidence type="ECO:0000313" key="7">
    <source>
        <dbReference type="Proteomes" id="UP000187059"/>
    </source>
</evidence>
<dbReference type="Gene3D" id="1.10.1040.10">
    <property type="entry name" value="N-(1-d-carboxylethyl)-l-norvaline Dehydrogenase, domain 2"/>
    <property type="match status" value="2"/>
</dbReference>
<sequence>MTHMAGIDTARSVGVIGAGTMGAGIAQLAAAAGHPVLLYDAVEGAAEKGRARIAKGLEKLVARGKMSEADVTALVGRIEVAPSLDAFADAALAVEAIVEKLEVKRELFAQLEGIMGEDAILGTNTSSISVTSIGRDLKRPGRLVGMHFFNPAPVMKLVEVISGVSTDPAVAQTVFDTAEAWGKIPVHAKSTPGFIVNRVARPYYAEALRLYEEQVADPATLDALLTEGGGFRMGPFTLMDLIGHDVNYAVSTSVFEAYYQEPRFRPSIAQLELVNAGRLGRKTGRGFYDYSEGAEAPQPAAPAPAGRADGFDGLALSGNEEAGGTAIRLTDGRTARQLAKELGQPVIVYDLGADGKRLGFAASPEVGEDVLKRFAATLAMRNLTGMRLPDWPGLVVMRTVAMLANEGFEARLQGVADEEGIDKAMRFGVNYPKGPIGWAREIGLGRVLSVLDAIHELTGDPRYRASMALRMEAD</sequence>
<reference evidence="6 7" key="1">
    <citation type="submission" date="2016-04" db="EMBL/GenBank/DDBJ databases">
        <title>Deep-sea bacteria in the southern Pacific.</title>
        <authorList>
            <person name="Tang K."/>
        </authorList>
    </citation>
    <scope>NUCLEOTIDE SEQUENCE [LARGE SCALE GENOMIC DNA]</scope>
    <source>
        <strain evidence="6 7">JLT2014</strain>
        <plasmid evidence="7">ppaby4</plasmid>
    </source>
</reference>
<dbReference type="EC" id="1.1.1.35" evidence="6"/>
<dbReference type="AlphaFoldDB" id="A0A1P8V111"/>
<dbReference type="SUPFAM" id="SSF51735">
    <property type="entry name" value="NAD(P)-binding Rossmann-fold domains"/>
    <property type="match status" value="1"/>
</dbReference>
<gene>
    <name evidence="6" type="ORF">Ga0080574_TMP5026</name>
</gene>
<organism evidence="6 7">
    <name type="scientific">Salipiger abyssi</name>
    <dbReference type="NCBI Taxonomy" id="1250539"/>
    <lineage>
        <taxon>Bacteria</taxon>
        <taxon>Pseudomonadati</taxon>
        <taxon>Pseudomonadota</taxon>
        <taxon>Alphaproteobacteria</taxon>
        <taxon>Rhodobacterales</taxon>
        <taxon>Roseobacteraceae</taxon>
        <taxon>Salipiger</taxon>
    </lineage>
</organism>
<dbReference type="InterPro" id="IPR006176">
    <property type="entry name" value="3-OHacyl-CoA_DH_NAD-bd"/>
</dbReference>
<feature type="domain" description="3-hydroxyacyl-CoA dehydrogenase C-terminal" evidence="3">
    <location>
        <begin position="393"/>
        <end position="470"/>
    </location>
</feature>
<evidence type="ECO:0000259" key="5">
    <source>
        <dbReference type="Pfam" id="PF18321"/>
    </source>
</evidence>
<dbReference type="Pfam" id="PF02737">
    <property type="entry name" value="3HCDH_N"/>
    <property type="match status" value="1"/>
</dbReference>
<evidence type="ECO:0000256" key="1">
    <source>
        <dbReference type="ARBA" id="ARBA00009463"/>
    </source>
</evidence>
<dbReference type="PANTHER" id="PTHR48075">
    <property type="entry name" value="3-HYDROXYACYL-COA DEHYDROGENASE FAMILY PROTEIN"/>
    <property type="match status" value="1"/>
</dbReference>
<protein>
    <submittedName>
        <fullName evidence="6">3-hydroxyacyl-CoA dehydrogenase</fullName>
        <ecNumber evidence="6">1.1.1.35</ecNumber>
    </submittedName>
</protein>
<keyword evidence="7" id="KW-1185">Reference proteome</keyword>
<dbReference type="FunFam" id="3.40.50.720:FF:000009">
    <property type="entry name" value="Fatty oxidation complex, alpha subunit"/>
    <property type="match status" value="1"/>
</dbReference>
<dbReference type="InterPro" id="IPR013328">
    <property type="entry name" value="6PGD_dom2"/>
</dbReference>
<dbReference type="GO" id="GO:0003857">
    <property type="term" value="F:(3S)-3-hydroxyacyl-CoA dehydrogenase (NAD+) activity"/>
    <property type="evidence" value="ECO:0007669"/>
    <property type="project" value="UniProtKB-EC"/>
</dbReference>
<comment type="similarity">
    <text evidence="1">Belongs to the 3-hydroxyacyl-CoA dehydrogenase family.</text>
</comment>
<keyword evidence="6" id="KW-0614">Plasmid</keyword>
<dbReference type="Pfam" id="PF00725">
    <property type="entry name" value="3HCDH"/>
    <property type="match status" value="2"/>
</dbReference>
<keyword evidence="2 6" id="KW-0560">Oxidoreductase</keyword>
<dbReference type="Gene3D" id="3.40.50.720">
    <property type="entry name" value="NAD(P)-binding Rossmann-like Domain"/>
    <property type="match status" value="1"/>
</dbReference>
<dbReference type="InterPro" id="IPR036291">
    <property type="entry name" value="NAD(P)-bd_dom_sf"/>
</dbReference>
<dbReference type="InterPro" id="IPR006180">
    <property type="entry name" value="3-OHacyl-CoA_DH_CS"/>
</dbReference>
<evidence type="ECO:0000259" key="3">
    <source>
        <dbReference type="Pfam" id="PF00725"/>
    </source>
</evidence>
<feature type="domain" description="3-hydroxyacyl-CoA dehydrogenase NAD binding" evidence="4">
    <location>
        <begin position="13"/>
        <end position="190"/>
    </location>
</feature>
<evidence type="ECO:0000256" key="2">
    <source>
        <dbReference type="ARBA" id="ARBA00023002"/>
    </source>
</evidence>
<dbReference type="GO" id="GO:0006631">
    <property type="term" value="P:fatty acid metabolic process"/>
    <property type="evidence" value="ECO:0007669"/>
    <property type="project" value="InterPro"/>
</dbReference>
<feature type="domain" description="3-hydroxyacyl-CoA dehydrogenase C-terminal" evidence="3">
    <location>
        <begin position="193"/>
        <end position="290"/>
    </location>
</feature>